<dbReference type="EMBL" id="UGYN01000002">
    <property type="protein sequence ID" value="SUI43087.1"/>
    <property type="molecule type" value="Genomic_DNA"/>
</dbReference>
<dbReference type="InterPro" id="IPR009091">
    <property type="entry name" value="RCC1/BLIP-II"/>
</dbReference>
<feature type="domain" description="Big-1" evidence="2">
    <location>
        <begin position="111"/>
        <end position="200"/>
    </location>
</feature>
<dbReference type="FunFam" id="2.60.40.10:FF:000182">
    <property type="entry name" value="Gamma intimin"/>
    <property type="match status" value="1"/>
</dbReference>
<dbReference type="GO" id="GO:0009279">
    <property type="term" value="C:cell outer membrane"/>
    <property type="evidence" value="ECO:0007669"/>
    <property type="project" value="TreeGrafter"/>
</dbReference>
<protein>
    <submittedName>
        <fullName evidence="3">Attaching and effacing protein</fullName>
    </submittedName>
</protein>
<dbReference type="InterPro" id="IPR051715">
    <property type="entry name" value="Intimin-Invasin_domain"/>
</dbReference>
<proteinExistence type="inferred from homology"/>
<comment type="similarity">
    <text evidence="1">Belongs to the intimin/invasin family.</text>
</comment>
<gene>
    <name evidence="3" type="primary">eae_1</name>
    <name evidence="3" type="ORF">NCTC11544_00077</name>
</gene>
<evidence type="ECO:0000313" key="4">
    <source>
        <dbReference type="Proteomes" id="UP000255529"/>
    </source>
</evidence>
<evidence type="ECO:0000313" key="3">
    <source>
        <dbReference type="EMBL" id="SUI43087.1"/>
    </source>
</evidence>
<name>A0A379YD03_9GAMM</name>
<feature type="domain" description="Big-1" evidence="2">
    <location>
        <begin position="612"/>
        <end position="701"/>
    </location>
</feature>
<sequence length="1258" mass="126928">MPTINNPNATIHSLLITEDNSPADGQTTNSVVAQVNDGDTVPLAGQTVTFDIEEGASIQGQAESNAQGIAVATLTSTTAGVYTVTASINKSQMTVDSTFAPVDDNNPNAVIEDVYVSQNNAQADGTSTNEVTAEVTDGSGGLLVNQSVTFEADNGALIQSPVLTDELGRAIATLTSTDAGEVTVTATINASSSDVAVVFDESDGNDPTAFLVLLQTTDNFAVADGTAMNKVTAEVAGESGKLLANQRVTFTADNGAEIVSPGLTDASGKTTVTLTSLTPGKVTVTASINDSSMETEVQFVEDGSNDPTAYISALTVSKNTAVADGRHTNEVVAEVVSGDGRLLAGQGVNFTATNGAEIDELVVTDEYGKAVATLTSLTPGISIVTALINSSSEAVNVIFTEATGNDPTAEVIALRTLDDQAAADGQATNRVMAEVADSNHVLLANQSVTFLATNDAEIVSPVLTDAGGKATTTLTSTSEGTVKVTAVINVSARSTDVTFIEGGSTNPDAVIAGVYIEMNNAVADGVAVNTVVAEVVDGDNRLLANQNVHFEADNGAVIQANPVLTDEYGKAIVSLSSLTAGACQVTASINESTDSVTVNFAEGGGNDPSAEIETVTVSKDNARADGVESNEVTATVTDGGGNPLDGQHVRFEADNGAVIQSPAVTDTTGKATTTLTSTTAGQSTVTASINDSAETAVVSFTDESSISVIDSLVSDKDSIVNDGTDIATLTATVIDSDTGNVVSGAAVSWSTDIGTVTPATSVTDERGEAVTQLSDTGDTGTATVTAALNSGEEKTYPVTLQGPVTLAVRGGRRRRGVGRGSLSCLVAIDLLTGQPVTARWQYEGDEAFVTAVRFADPQPEKPLQVVSVTGQQGIVLTPLNVAGFTMDPAGDAFGVVTSTGGGLAWGSAASGGAVPSDIVTRTDLTVPECTSYAYAVLTRAGGVVSWGNSTNGGNVPSAIATRTDLAMLASTDTAFAALTTSGGAVAWGDGRYGGNVPTAIATRTDLVTLSSSNSAFAALTQAGGVVAWGDSTHGGSVPSAVATRTDLVTLNSTDRAFGALTASRGVVAWGTSEGGGNVPTEIATRADLVELGSNAYAFAALTKAGGVVAWGYNDFGGNVPTAIATRTDLVAMAGSRSAFASLTASGGVVAWGESSYGGGVPTEIGTRTDLIALASTDHAFAALTASGGVVAWGESASGGTIPAEIQPLLTDIVAVYGCDRAFCALKSDNTVVVWGGGDAGKMANIPEALQGNVLYYQE</sequence>
<evidence type="ECO:0000256" key="1">
    <source>
        <dbReference type="ARBA" id="ARBA00010116"/>
    </source>
</evidence>
<dbReference type="Proteomes" id="UP000255529">
    <property type="component" value="Unassembled WGS sequence"/>
</dbReference>
<feature type="domain" description="Big-1" evidence="2">
    <location>
        <begin position="311"/>
        <end position="400"/>
    </location>
</feature>
<dbReference type="SUPFAM" id="SSF49373">
    <property type="entry name" value="Invasin/intimin cell-adhesion fragments"/>
    <property type="match status" value="8"/>
</dbReference>
<dbReference type="PROSITE" id="PS51127">
    <property type="entry name" value="BIG1"/>
    <property type="match status" value="8"/>
</dbReference>
<dbReference type="InterPro" id="IPR013783">
    <property type="entry name" value="Ig-like_fold"/>
</dbReference>
<dbReference type="Gene3D" id="2.130.10.30">
    <property type="entry name" value="Regulator of chromosome condensation 1/beta-lactamase-inhibitor protein II"/>
    <property type="match status" value="3"/>
</dbReference>
<dbReference type="AlphaFoldDB" id="A0A379YD03"/>
<dbReference type="InterPro" id="IPR003344">
    <property type="entry name" value="Big_1_dom"/>
</dbReference>
<accession>A0A379YD03</accession>
<feature type="domain" description="Big-1" evidence="2">
    <location>
        <begin position="11"/>
        <end position="100"/>
    </location>
</feature>
<feature type="domain" description="Big-1" evidence="2">
    <location>
        <begin position="709"/>
        <end position="801"/>
    </location>
</feature>
<dbReference type="PANTHER" id="PTHR39576:SF2">
    <property type="entry name" value="ATTACHING AND EFFACING PROTEIN HOMOLOG-RELATED"/>
    <property type="match status" value="1"/>
</dbReference>
<dbReference type="SUPFAM" id="SSF50985">
    <property type="entry name" value="RCC1/BLIP-II"/>
    <property type="match status" value="1"/>
</dbReference>
<feature type="domain" description="Big-1" evidence="2">
    <location>
        <begin position="511"/>
        <end position="601"/>
    </location>
</feature>
<evidence type="ECO:0000259" key="2">
    <source>
        <dbReference type="PROSITE" id="PS51127"/>
    </source>
</evidence>
<reference evidence="3 4" key="1">
    <citation type="submission" date="2018-06" db="EMBL/GenBank/DDBJ databases">
        <authorList>
            <consortium name="Pathogen Informatics"/>
            <person name="Doyle S."/>
        </authorList>
    </citation>
    <scope>NUCLEOTIDE SEQUENCE [LARGE SCALE GENOMIC DNA]</scope>
    <source>
        <strain evidence="3 4">NCTC11544</strain>
    </source>
</reference>
<dbReference type="Pfam" id="PF02369">
    <property type="entry name" value="Big_1"/>
    <property type="match status" value="8"/>
</dbReference>
<dbReference type="PANTHER" id="PTHR39576">
    <property type="entry name" value="ATTACHING AND EFFACING PROTEIN HOMOLOG-RELATED-RELATED"/>
    <property type="match status" value="1"/>
</dbReference>
<feature type="domain" description="Big-1" evidence="2">
    <location>
        <begin position="411"/>
        <end position="500"/>
    </location>
</feature>
<organism evidence="3 4">
    <name type="scientific">Serratia quinivorans</name>
    <dbReference type="NCBI Taxonomy" id="137545"/>
    <lineage>
        <taxon>Bacteria</taxon>
        <taxon>Pseudomonadati</taxon>
        <taxon>Pseudomonadota</taxon>
        <taxon>Gammaproteobacteria</taxon>
        <taxon>Enterobacterales</taxon>
        <taxon>Yersiniaceae</taxon>
        <taxon>Serratia</taxon>
    </lineage>
</organism>
<dbReference type="SMART" id="SM00634">
    <property type="entry name" value="BID_1"/>
    <property type="match status" value="8"/>
</dbReference>
<dbReference type="InterPro" id="IPR008964">
    <property type="entry name" value="Invasin/intimin_cell_adhesion"/>
</dbReference>
<feature type="domain" description="Big-1" evidence="2">
    <location>
        <begin position="211"/>
        <end position="300"/>
    </location>
</feature>
<dbReference type="Gene3D" id="2.60.40.10">
    <property type="entry name" value="Immunoglobulins"/>
    <property type="match status" value="8"/>
</dbReference>